<dbReference type="STRING" id="60517.A0A0R3W5R6"/>
<keyword evidence="1 2" id="KW-0694">RNA-binding</keyword>
<dbReference type="Gene3D" id="3.30.70.330">
    <property type="match status" value="2"/>
</dbReference>
<evidence type="ECO:0000256" key="1">
    <source>
        <dbReference type="ARBA" id="ARBA00022884"/>
    </source>
</evidence>
<accession>A0A0R3W5R6</accession>
<feature type="compositionally biased region" description="Basic residues" evidence="3">
    <location>
        <begin position="344"/>
        <end position="355"/>
    </location>
</feature>
<evidence type="ECO:0000256" key="3">
    <source>
        <dbReference type="SAM" id="MobiDB-lite"/>
    </source>
</evidence>
<dbReference type="WBParaSite" id="TASK_0000548001-mRNA-1">
    <property type="protein sequence ID" value="TASK_0000548001-mRNA-1"/>
    <property type="gene ID" value="TASK_0000548001"/>
</dbReference>
<protein>
    <submittedName>
        <fullName evidence="7">Nucleolar protein 12</fullName>
    </submittedName>
</protein>
<sequence length="355" mass="39107">LHFVIYTIAYCIGSNALAFSNFYISYNYHSEQREHRRARKDLLKRTVFVGNLPAWMTKKALHKLFRSVLTKAKIDSASCKIESVRLRGAVPTTGGTSKQAKKRSSIQHEFAGGDKHTQIGFVVLTSTAGISAALRLNGYFLAKDGADTGRHIRVDVCGRQNPSYNTHKSIFVGNLPFSTNEEEVRQAFQSFGRITNVRLVRDSATGAVKGIGFVEFEDPSSIPFVIRQAAMSRSNGGSESNESQGLVVGGRRLRVEAWKSIKKVKKTKQQRREKLGSYQAQKSVGVSRNTLRVPTNLKGAAARKQFMKRVLQKRSKRKQIDAATDGKTAVKVAKTGKFGPVGGRKAKAKKSGSGK</sequence>
<evidence type="ECO:0000256" key="2">
    <source>
        <dbReference type="PROSITE-ProRule" id="PRU00176"/>
    </source>
</evidence>
<dbReference type="InterPro" id="IPR035979">
    <property type="entry name" value="RBD_domain_sf"/>
</dbReference>
<dbReference type="Proteomes" id="UP000282613">
    <property type="component" value="Unassembled WGS sequence"/>
</dbReference>
<name>A0A0R3W5R6_TAEAS</name>
<dbReference type="PANTHER" id="PTHR48025">
    <property type="entry name" value="OS02G0815200 PROTEIN"/>
    <property type="match status" value="1"/>
</dbReference>
<dbReference type="PROSITE" id="PS50102">
    <property type="entry name" value="RRM"/>
    <property type="match status" value="2"/>
</dbReference>
<reference evidence="5 6" key="2">
    <citation type="submission" date="2018-11" db="EMBL/GenBank/DDBJ databases">
        <authorList>
            <consortium name="Pathogen Informatics"/>
        </authorList>
    </citation>
    <scope>NUCLEOTIDE SEQUENCE [LARGE SCALE GENOMIC DNA]</scope>
</reference>
<keyword evidence="6" id="KW-1185">Reference proteome</keyword>
<feature type="domain" description="RRM" evidence="4">
    <location>
        <begin position="168"/>
        <end position="260"/>
    </location>
</feature>
<evidence type="ECO:0000259" key="4">
    <source>
        <dbReference type="PROSITE" id="PS50102"/>
    </source>
</evidence>
<reference evidence="7" key="1">
    <citation type="submission" date="2017-02" db="UniProtKB">
        <authorList>
            <consortium name="WormBaseParasite"/>
        </authorList>
    </citation>
    <scope>IDENTIFICATION</scope>
</reference>
<evidence type="ECO:0000313" key="5">
    <source>
        <dbReference type="EMBL" id="VDK35166.1"/>
    </source>
</evidence>
<evidence type="ECO:0000313" key="7">
    <source>
        <dbReference type="WBParaSite" id="TASK_0000548001-mRNA-1"/>
    </source>
</evidence>
<dbReference type="PANTHER" id="PTHR48025:SF1">
    <property type="entry name" value="RRM DOMAIN-CONTAINING PROTEIN"/>
    <property type="match status" value="1"/>
</dbReference>
<feature type="region of interest" description="Disordered" evidence="3">
    <location>
        <begin position="311"/>
        <end position="355"/>
    </location>
</feature>
<dbReference type="InterPro" id="IPR000504">
    <property type="entry name" value="RRM_dom"/>
</dbReference>
<gene>
    <name evidence="5" type="ORF">TASK_LOCUS5481</name>
</gene>
<evidence type="ECO:0000313" key="6">
    <source>
        <dbReference type="Proteomes" id="UP000282613"/>
    </source>
</evidence>
<dbReference type="GO" id="GO:0003729">
    <property type="term" value="F:mRNA binding"/>
    <property type="evidence" value="ECO:0007669"/>
    <property type="project" value="TreeGrafter"/>
</dbReference>
<dbReference type="SUPFAM" id="SSF54928">
    <property type="entry name" value="RNA-binding domain, RBD"/>
    <property type="match status" value="2"/>
</dbReference>
<dbReference type="Pfam" id="PF00076">
    <property type="entry name" value="RRM_1"/>
    <property type="match status" value="1"/>
</dbReference>
<dbReference type="SMART" id="SM00360">
    <property type="entry name" value="RRM"/>
    <property type="match status" value="2"/>
</dbReference>
<proteinExistence type="predicted"/>
<dbReference type="InterPro" id="IPR012677">
    <property type="entry name" value="Nucleotide-bd_a/b_plait_sf"/>
</dbReference>
<dbReference type="EMBL" id="UYRS01018418">
    <property type="protein sequence ID" value="VDK35166.1"/>
    <property type="molecule type" value="Genomic_DNA"/>
</dbReference>
<feature type="domain" description="RRM" evidence="4">
    <location>
        <begin position="45"/>
        <end position="159"/>
    </location>
</feature>
<organism evidence="7">
    <name type="scientific">Taenia asiatica</name>
    <name type="common">Asian tapeworm</name>
    <dbReference type="NCBI Taxonomy" id="60517"/>
    <lineage>
        <taxon>Eukaryota</taxon>
        <taxon>Metazoa</taxon>
        <taxon>Spiralia</taxon>
        <taxon>Lophotrochozoa</taxon>
        <taxon>Platyhelminthes</taxon>
        <taxon>Cestoda</taxon>
        <taxon>Eucestoda</taxon>
        <taxon>Cyclophyllidea</taxon>
        <taxon>Taeniidae</taxon>
        <taxon>Taenia</taxon>
    </lineage>
</organism>
<dbReference type="OrthoDB" id="442677at2759"/>
<dbReference type="AlphaFoldDB" id="A0A0R3W5R6"/>
<dbReference type="InterPro" id="IPR050502">
    <property type="entry name" value="Euk_RNA-bind_prot"/>
</dbReference>